<dbReference type="Proteomes" id="UP001590950">
    <property type="component" value="Unassembled WGS sequence"/>
</dbReference>
<feature type="compositionally biased region" description="Low complexity" evidence="5">
    <location>
        <begin position="167"/>
        <end position="181"/>
    </location>
</feature>
<keyword evidence="3" id="KW-0963">Cytoplasm</keyword>
<sequence>MEVIHTPPTHDSFTPLSIHQSQTPESFFSGPPVLYHHSPSATLSLHRSDLDAAPAFSSLAAGTRPHRSSNGTSRPVNGHSHDAEDVDEEYEIPNIDIWVTSENLTLYSPTLATGLSIPYPSISLHALQPRPHPALFLQLLTQAHVFDEFDNDDGTISLNIIPRRTSAVAEGRAGSGSSSSAPPSPSLLHEREEEEEEE</sequence>
<reference evidence="6 7" key="1">
    <citation type="submission" date="2024-09" db="EMBL/GenBank/DDBJ databases">
        <title>Rethinking Asexuality: The Enigmatic Case of Functional Sexual Genes in Lepraria (Stereocaulaceae).</title>
        <authorList>
            <person name="Doellman M."/>
            <person name="Sun Y."/>
            <person name="Barcenas-Pena A."/>
            <person name="Lumbsch H.T."/>
            <person name="Grewe F."/>
        </authorList>
    </citation>
    <scope>NUCLEOTIDE SEQUENCE [LARGE SCALE GENOMIC DNA]</scope>
    <source>
        <strain evidence="6 7">Mercado 3170</strain>
    </source>
</reference>
<evidence type="ECO:0000256" key="5">
    <source>
        <dbReference type="SAM" id="MobiDB-lite"/>
    </source>
</evidence>
<dbReference type="EMBL" id="JBEFKJ010000020">
    <property type="protein sequence ID" value="KAL2040528.1"/>
    <property type="molecule type" value="Genomic_DNA"/>
</dbReference>
<evidence type="ECO:0000256" key="2">
    <source>
        <dbReference type="ARBA" id="ARBA00004496"/>
    </source>
</evidence>
<gene>
    <name evidence="6" type="ORF">N7G274_006507</name>
</gene>
<proteinExistence type="predicted"/>
<keyword evidence="4" id="KW-0539">Nucleus</keyword>
<name>A0ABR4A4D1_9LECA</name>
<evidence type="ECO:0000256" key="1">
    <source>
        <dbReference type="ARBA" id="ARBA00004123"/>
    </source>
</evidence>
<dbReference type="Gene3D" id="2.30.29.30">
    <property type="entry name" value="Pleckstrin-homology domain (PH domain)/Phosphotyrosine-binding domain (PTB)"/>
    <property type="match status" value="1"/>
</dbReference>
<accession>A0ABR4A4D1</accession>
<protein>
    <submittedName>
        <fullName evidence="6">Uncharacterized protein</fullName>
    </submittedName>
</protein>
<dbReference type="Pfam" id="PF03517">
    <property type="entry name" value="Voldacs"/>
    <property type="match status" value="1"/>
</dbReference>
<organism evidence="6 7">
    <name type="scientific">Stereocaulon virgatum</name>
    <dbReference type="NCBI Taxonomy" id="373712"/>
    <lineage>
        <taxon>Eukaryota</taxon>
        <taxon>Fungi</taxon>
        <taxon>Dikarya</taxon>
        <taxon>Ascomycota</taxon>
        <taxon>Pezizomycotina</taxon>
        <taxon>Lecanoromycetes</taxon>
        <taxon>OSLEUM clade</taxon>
        <taxon>Lecanoromycetidae</taxon>
        <taxon>Lecanorales</taxon>
        <taxon>Lecanorineae</taxon>
        <taxon>Stereocaulaceae</taxon>
        <taxon>Stereocaulon</taxon>
    </lineage>
</organism>
<evidence type="ECO:0000256" key="4">
    <source>
        <dbReference type="ARBA" id="ARBA00023242"/>
    </source>
</evidence>
<feature type="region of interest" description="Disordered" evidence="5">
    <location>
        <begin position="60"/>
        <end position="86"/>
    </location>
</feature>
<dbReference type="PANTHER" id="PTHR21399:SF0">
    <property type="entry name" value="METHYLOSOME SUBUNIT PICLN"/>
    <property type="match status" value="1"/>
</dbReference>
<dbReference type="InterPro" id="IPR011993">
    <property type="entry name" value="PH-like_dom_sf"/>
</dbReference>
<feature type="region of interest" description="Disordered" evidence="5">
    <location>
        <begin position="167"/>
        <end position="198"/>
    </location>
</feature>
<evidence type="ECO:0000313" key="7">
    <source>
        <dbReference type="Proteomes" id="UP001590950"/>
    </source>
</evidence>
<comment type="caution">
    <text evidence="6">The sequence shown here is derived from an EMBL/GenBank/DDBJ whole genome shotgun (WGS) entry which is preliminary data.</text>
</comment>
<evidence type="ECO:0000256" key="3">
    <source>
        <dbReference type="ARBA" id="ARBA00022490"/>
    </source>
</evidence>
<evidence type="ECO:0000313" key="6">
    <source>
        <dbReference type="EMBL" id="KAL2040528.1"/>
    </source>
</evidence>
<keyword evidence="7" id="KW-1185">Reference proteome</keyword>
<dbReference type="PANTHER" id="PTHR21399">
    <property type="entry name" value="CHLORIDE CONDUCTANCE REGULATORY PROTEIN ICLN"/>
    <property type="match status" value="1"/>
</dbReference>
<comment type="subcellular location">
    <subcellularLocation>
        <location evidence="2">Cytoplasm</location>
    </subcellularLocation>
    <subcellularLocation>
        <location evidence="1">Nucleus</location>
    </subcellularLocation>
</comment>
<dbReference type="InterPro" id="IPR039924">
    <property type="entry name" value="ICln/Lot5/Saf5"/>
</dbReference>